<dbReference type="CDD" id="cd09112">
    <property type="entry name" value="PLDc_CLS_2"/>
    <property type="match status" value="1"/>
</dbReference>
<evidence type="ECO:0000313" key="18">
    <source>
        <dbReference type="EMBL" id="CTQ31249.1"/>
    </source>
</evidence>
<dbReference type="GO" id="GO:0032049">
    <property type="term" value="P:cardiolipin biosynthetic process"/>
    <property type="evidence" value="ECO:0007669"/>
    <property type="project" value="UniProtKB-UniRule"/>
</dbReference>
<dbReference type="RefSeq" id="WP_055680766.1">
    <property type="nucleotide sequence ID" value="NZ_CXPG01000005.1"/>
</dbReference>
<evidence type="ECO:0000256" key="7">
    <source>
        <dbReference type="ARBA" id="ARBA00022679"/>
    </source>
</evidence>
<comment type="subcellular location">
    <subcellularLocation>
        <location evidence="3">Cell membrane</location>
        <topology evidence="3">Multi-pass membrane protein</topology>
    </subcellularLocation>
    <subcellularLocation>
        <location evidence="2">Secreted</location>
    </subcellularLocation>
</comment>
<dbReference type="OrthoDB" id="9762009at2"/>
<dbReference type="InterPro" id="IPR001736">
    <property type="entry name" value="PLipase_D/transphosphatidylase"/>
</dbReference>
<dbReference type="EC" id="2.7.8.-" evidence="15"/>
<keyword evidence="9" id="KW-0677">Repeat</keyword>
<organism evidence="18 19">
    <name type="scientific">Jannaschia rubra</name>
    <dbReference type="NCBI Taxonomy" id="282197"/>
    <lineage>
        <taxon>Bacteria</taxon>
        <taxon>Pseudomonadati</taxon>
        <taxon>Pseudomonadota</taxon>
        <taxon>Alphaproteobacteria</taxon>
        <taxon>Rhodobacterales</taxon>
        <taxon>Roseobacteraceae</taxon>
        <taxon>Jannaschia</taxon>
    </lineage>
</organism>
<dbReference type="GO" id="GO:0005886">
    <property type="term" value="C:plasma membrane"/>
    <property type="evidence" value="ECO:0007669"/>
    <property type="project" value="UniProtKB-SubCell"/>
</dbReference>
<keyword evidence="7 18" id="KW-0808">Transferase</keyword>
<evidence type="ECO:0000256" key="2">
    <source>
        <dbReference type="ARBA" id="ARBA00004613"/>
    </source>
</evidence>
<evidence type="ECO:0000256" key="6">
    <source>
        <dbReference type="ARBA" id="ARBA00022525"/>
    </source>
</evidence>
<keyword evidence="11" id="KW-0443">Lipid metabolism</keyword>
<dbReference type="NCBIfam" id="TIGR04265">
    <property type="entry name" value="bac_cardiolipin"/>
    <property type="match status" value="1"/>
</dbReference>
<keyword evidence="8 16" id="KW-0812">Transmembrane</keyword>
<gene>
    <name evidence="18" type="primary">clsA</name>
    <name evidence="18" type="ORF">JAN5088_00003</name>
</gene>
<reference evidence="18 19" key="1">
    <citation type="submission" date="2015-07" db="EMBL/GenBank/DDBJ databases">
        <authorList>
            <person name="Noorani M."/>
        </authorList>
    </citation>
    <scope>NUCLEOTIDE SEQUENCE [LARGE SCALE GENOMIC DNA]</scope>
    <source>
        <strain evidence="18 19">CECT 5088</strain>
    </source>
</reference>
<dbReference type="PANTHER" id="PTHR21248">
    <property type="entry name" value="CARDIOLIPIN SYNTHASE"/>
    <property type="match status" value="1"/>
</dbReference>
<name>A0A0M6XJH3_9RHOB</name>
<protein>
    <recommendedName>
        <fullName evidence="15">Cardiolipin synthase</fullName>
        <ecNumber evidence="15">2.7.8.-</ecNumber>
    </recommendedName>
</protein>
<evidence type="ECO:0000256" key="5">
    <source>
        <dbReference type="ARBA" id="ARBA00022516"/>
    </source>
</evidence>
<keyword evidence="19" id="KW-1185">Reference proteome</keyword>
<dbReference type="PROSITE" id="PS50035">
    <property type="entry name" value="PLD"/>
    <property type="match status" value="2"/>
</dbReference>
<dbReference type="GO" id="GO:0005576">
    <property type="term" value="C:extracellular region"/>
    <property type="evidence" value="ECO:0007669"/>
    <property type="project" value="UniProtKB-SubCell"/>
</dbReference>
<evidence type="ECO:0000256" key="16">
    <source>
        <dbReference type="SAM" id="Phobius"/>
    </source>
</evidence>
<dbReference type="Gene3D" id="3.30.870.10">
    <property type="entry name" value="Endonuclease Chain A"/>
    <property type="match status" value="2"/>
</dbReference>
<keyword evidence="6" id="KW-0964">Secreted</keyword>
<dbReference type="Proteomes" id="UP000048908">
    <property type="component" value="Unassembled WGS sequence"/>
</dbReference>
<keyword evidence="13" id="KW-0594">Phospholipid biosynthesis</keyword>
<dbReference type="InterPro" id="IPR025202">
    <property type="entry name" value="PLD-like_dom"/>
</dbReference>
<feature type="domain" description="PLD phosphodiesterase" evidence="17">
    <location>
        <begin position="394"/>
        <end position="421"/>
    </location>
</feature>
<dbReference type="SMART" id="SM00155">
    <property type="entry name" value="PLDc"/>
    <property type="match status" value="2"/>
</dbReference>
<evidence type="ECO:0000256" key="8">
    <source>
        <dbReference type="ARBA" id="ARBA00022692"/>
    </source>
</evidence>
<evidence type="ECO:0000256" key="4">
    <source>
        <dbReference type="ARBA" id="ARBA00022475"/>
    </source>
</evidence>
<keyword evidence="12 16" id="KW-0472">Membrane</keyword>
<keyword evidence="5" id="KW-0444">Lipid biosynthesis</keyword>
<sequence length="481" mass="53899">MPDFTNLLSIAVTLYVVGATIFIVSENRRPQSSFAWLFLFFTLPVVAPVLYVLFGRMRGGVGRTRTLTRHDLPGHLVQTLDRLQAEHVRAIEDLAGWHYPRDRLARMIHSNSNVYVTLSNRVELLQDASRQYPRLMDDLRAARSSIHLQYYIWENDTVSAEFEAILIERAAAGVEVRLLYDPVGSIGSFGPFRQRALRAAGIDVRPYSPLWRVHTISYRNHRKIAVIDGRIGHTGGLNIGKQHLDPGRGFARWRDTNLRLEGAAVLALQGVFAIDWSNATRERLLGPEYFPEAPPLDDNLPVQLCLSGPDSEWRAVRQQYFAMIVGARRRVRVQTPFFILDDTVMEALKAAALAGVDVSVMISARGPGQHVPYWAANTFKAEAAEAGVEVLLYEDGYLHAKTVTVDGEVASVGSGNWDIRSFSINYELNALVYDARLAGDLEAAYDADRAACRVFDADAYRALPFWMRLRDSAARLVSPLM</sequence>
<dbReference type="InterPro" id="IPR027379">
    <property type="entry name" value="CLS_N"/>
</dbReference>
<feature type="transmembrane region" description="Helical" evidence="16">
    <location>
        <begin position="6"/>
        <end position="24"/>
    </location>
</feature>
<evidence type="ECO:0000256" key="10">
    <source>
        <dbReference type="ARBA" id="ARBA00022989"/>
    </source>
</evidence>
<evidence type="ECO:0000256" key="9">
    <source>
        <dbReference type="ARBA" id="ARBA00022737"/>
    </source>
</evidence>
<keyword evidence="14" id="KW-1208">Phospholipid metabolism</keyword>
<evidence type="ECO:0000256" key="11">
    <source>
        <dbReference type="ARBA" id="ARBA00023098"/>
    </source>
</evidence>
<evidence type="ECO:0000259" key="17">
    <source>
        <dbReference type="PROSITE" id="PS50035"/>
    </source>
</evidence>
<evidence type="ECO:0000256" key="12">
    <source>
        <dbReference type="ARBA" id="ARBA00023136"/>
    </source>
</evidence>
<proteinExistence type="predicted"/>
<evidence type="ECO:0000256" key="1">
    <source>
        <dbReference type="ARBA" id="ARBA00003145"/>
    </source>
</evidence>
<feature type="transmembrane region" description="Helical" evidence="16">
    <location>
        <begin position="36"/>
        <end position="54"/>
    </location>
</feature>
<dbReference type="GO" id="GO:0008808">
    <property type="term" value="F:cardiolipin synthase activity"/>
    <property type="evidence" value="ECO:0007669"/>
    <property type="project" value="UniProtKB-UniRule"/>
</dbReference>
<dbReference type="SUPFAM" id="SSF56024">
    <property type="entry name" value="Phospholipase D/nuclease"/>
    <property type="match status" value="2"/>
</dbReference>
<keyword evidence="10 16" id="KW-1133">Transmembrane helix</keyword>
<dbReference type="AlphaFoldDB" id="A0A0M6XJH3"/>
<evidence type="ECO:0000256" key="3">
    <source>
        <dbReference type="ARBA" id="ARBA00004651"/>
    </source>
</evidence>
<dbReference type="InterPro" id="IPR022924">
    <property type="entry name" value="Cardiolipin_synthase"/>
</dbReference>
<feature type="domain" description="PLD phosphodiesterase" evidence="17">
    <location>
        <begin position="216"/>
        <end position="243"/>
    </location>
</feature>
<keyword evidence="4" id="KW-1003">Cell membrane</keyword>
<dbReference type="EMBL" id="CXPG01000005">
    <property type="protein sequence ID" value="CTQ31249.1"/>
    <property type="molecule type" value="Genomic_DNA"/>
</dbReference>
<evidence type="ECO:0000256" key="15">
    <source>
        <dbReference type="NCBIfam" id="TIGR04265"/>
    </source>
</evidence>
<dbReference type="PANTHER" id="PTHR21248:SF22">
    <property type="entry name" value="PHOSPHOLIPASE D"/>
    <property type="match status" value="1"/>
</dbReference>
<dbReference type="Pfam" id="PF13091">
    <property type="entry name" value="PLDc_2"/>
    <property type="match status" value="2"/>
</dbReference>
<accession>A0A0M6XJH3</accession>
<comment type="function">
    <text evidence="1">Could be a virulence factor.</text>
</comment>
<evidence type="ECO:0000313" key="19">
    <source>
        <dbReference type="Proteomes" id="UP000048908"/>
    </source>
</evidence>
<dbReference type="STRING" id="282197.SAMN04488517_101744"/>
<dbReference type="CDD" id="cd09110">
    <property type="entry name" value="PLDc_CLS_1"/>
    <property type="match status" value="1"/>
</dbReference>
<evidence type="ECO:0000256" key="13">
    <source>
        <dbReference type="ARBA" id="ARBA00023209"/>
    </source>
</evidence>
<dbReference type="Pfam" id="PF13396">
    <property type="entry name" value="PLDc_N"/>
    <property type="match status" value="1"/>
</dbReference>
<evidence type="ECO:0000256" key="14">
    <source>
        <dbReference type="ARBA" id="ARBA00023264"/>
    </source>
</evidence>